<evidence type="ECO:0000256" key="1">
    <source>
        <dbReference type="SAM" id="MobiDB-lite"/>
    </source>
</evidence>
<feature type="region of interest" description="Disordered" evidence="1">
    <location>
        <begin position="35"/>
        <end position="63"/>
    </location>
</feature>
<dbReference type="Pfam" id="PF00188">
    <property type="entry name" value="CAP"/>
    <property type="match status" value="1"/>
</dbReference>
<evidence type="ECO:0000313" key="4">
    <source>
        <dbReference type="Proteomes" id="UP000095210"/>
    </source>
</evidence>
<feature type="compositionally biased region" description="Basic and acidic residues" evidence="1">
    <location>
        <begin position="35"/>
        <end position="45"/>
    </location>
</feature>
<proteinExistence type="predicted"/>
<dbReference type="Gene3D" id="3.40.33.10">
    <property type="entry name" value="CAP"/>
    <property type="match status" value="1"/>
</dbReference>
<organism evidence="3 4">
    <name type="scientific">Actinoalloteichus hymeniacidonis</name>
    <dbReference type="NCBI Taxonomy" id="340345"/>
    <lineage>
        <taxon>Bacteria</taxon>
        <taxon>Bacillati</taxon>
        <taxon>Actinomycetota</taxon>
        <taxon>Actinomycetes</taxon>
        <taxon>Pseudonocardiales</taxon>
        <taxon>Pseudonocardiaceae</taxon>
        <taxon>Actinoalloteichus</taxon>
    </lineage>
</organism>
<dbReference type="EMBL" id="CP014859">
    <property type="protein sequence ID" value="AOS65249.1"/>
    <property type="molecule type" value="Genomic_DNA"/>
</dbReference>
<sequence>MVDLVNQARSDAGCGQLQFDERLVNAAQAHSSDMANRDYFSHESPEGTSFVDRANAAGHPSPAAENIAMGARSADQVMQMWLESPGHRGNILNCDLTTIGVGLDTNGWYWTQVFGR</sequence>
<dbReference type="AlphaFoldDB" id="A0AAC9N072"/>
<keyword evidence="4" id="KW-1185">Reference proteome</keyword>
<dbReference type="PANTHER" id="PTHR31157">
    <property type="entry name" value="SCP DOMAIN-CONTAINING PROTEIN"/>
    <property type="match status" value="1"/>
</dbReference>
<feature type="domain" description="SCP" evidence="2">
    <location>
        <begin position="2"/>
        <end position="114"/>
    </location>
</feature>
<evidence type="ECO:0000259" key="2">
    <source>
        <dbReference type="Pfam" id="PF00188"/>
    </source>
</evidence>
<evidence type="ECO:0000313" key="3">
    <source>
        <dbReference type="EMBL" id="AOS65249.1"/>
    </source>
</evidence>
<dbReference type="CDD" id="cd05379">
    <property type="entry name" value="CAP_bacterial"/>
    <property type="match status" value="1"/>
</dbReference>
<dbReference type="KEGG" id="ahm:TL08_22335"/>
<dbReference type="SUPFAM" id="SSF55797">
    <property type="entry name" value="PR-1-like"/>
    <property type="match status" value="1"/>
</dbReference>
<dbReference type="InterPro" id="IPR035940">
    <property type="entry name" value="CAP_sf"/>
</dbReference>
<dbReference type="PANTHER" id="PTHR31157:SF1">
    <property type="entry name" value="SCP DOMAIN-CONTAINING PROTEIN"/>
    <property type="match status" value="1"/>
</dbReference>
<name>A0AAC9N072_9PSEU</name>
<dbReference type="InterPro" id="IPR014044">
    <property type="entry name" value="CAP_dom"/>
</dbReference>
<gene>
    <name evidence="3" type="ORF">TL08_22335</name>
</gene>
<reference evidence="4" key="1">
    <citation type="submission" date="2016-03" db="EMBL/GenBank/DDBJ databases">
        <title>Complete genome sequence of the type strain Actinoalloteichus hymeniacidonis DSM 45092.</title>
        <authorList>
            <person name="Schaffert L."/>
            <person name="Albersmeier A."/>
            <person name="Winkler A."/>
            <person name="Kalinowski J."/>
            <person name="Zotchev S."/>
            <person name="Ruckert C."/>
        </authorList>
    </citation>
    <scope>NUCLEOTIDE SEQUENCE [LARGE SCALE GENOMIC DNA]</scope>
    <source>
        <strain evidence="4">HPA177(T) (DSM 45092(T))</strain>
    </source>
</reference>
<protein>
    <submittedName>
        <fullName evidence="3">Cysteine-rich secretory protein family</fullName>
    </submittedName>
</protein>
<dbReference type="Proteomes" id="UP000095210">
    <property type="component" value="Chromosome"/>
</dbReference>
<accession>A0AAC9N072</accession>